<dbReference type="GO" id="GO:0003729">
    <property type="term" value="F:mRNA binding"/>
    <property type="evidence" value="ECO:0007669"/>
    <property type="project" value="TreeGrafter"/>
</dbReference>
<dbReference type="PANTHER" id="PTHR11545">
    <property type="entry name" value="RIBOSOMAL PROTEIN L13"/>
    <property type="match status" value="1"/>
</dbReference>
<evidence type="ECO:0000313" key="5">
    <source>
        <dbReference type="EMBL" id="KRT67677.1"/>
    </source>
</evidence>
<dbReference type="GO" id="GO:0006412">
    <property type="term" value="P:translation"/>
    <property type="evidence" value="ECO:0007669"/>
    <property type="project" value="UniProtKB-UniRule"/>
</dbReference>
<evidence type="ECO:0000313" key="6">
    <source>
        <dbReference type="Proteomes" id="UP000051297"/>
    </source>
</evidence>
<dbReference type="EMBL" id="LDXK01000001">
    <property type="protein sequence ID" value="KRT67677.1"/>
    <property type="molecule type" value="Genomic_DNA"/>
</dbReference>
<accession>A0A0T5ZXZ2</accession>
<dbReference type="InterPro" id="IPR005823">
    <property type="entry name" value="Ribosomal_uL13_bac-type"/>
</dbReference>
<dbReference type="InterPro" id="IPR036899">
    <property type="entry name" value="Ribosomal_uL13_sf"/>
</dbReference>
<dbReference type="PATRIC" id="fig|1576480.3.peg.86"/>
<dbReference type="Proteomes" id="UP000051297">
    <property type="component" value="Unassembled WGS sequence"/>
</dbReference>
<dbReference type="SUPFAM" id="SSF52161">
    <property type="entry name" value="Ribosomal protein L13"/>
    <property type="match status" value="1"/>
</dbReference>
<protein>
    <recommendedName>
        <fullName evidence="4">Large ribosomal subunit protein uL13</fullName>
    </recommendedName>
</protein>
<dbReference type="GO" id="GO:0017148">
    <property type="term" value="P:negative regulation of translation"/>
    <property type="evidence" value="ECO:0007669"/>
    <property type="project" value="TreeGrafter"/>
</dbReference>
<evidence type="ECO:0000256" key="2">
    <source>
        <dbReference type="ARBA" id="ARBA00022980"/>
    </source>
</evidence>
<gene>
    <name evidence="4" type="primary">rplM</name>
    <name evidence="5" type="ORF">XU08_C0001G0086</name>
</gene>
<dbReference type="Gene3D" id="3.90.1180.10">
    <property type="entry name" value="Ribosomal protein L13"/>
    <property type="match status" value="1"/>
</dbReference>
<dbReference type="InterPro" id="IPR005822">
    <property type="entry name" value="Ribosomal_uL13"/>
</dbReference>
<dbReference type="GO" id="GO:1990904">
    <property type="term" value="C:ribonucleoprotein complex"/>
    <property type="evidence" value="ECO:0007669"/>
    <property type="project" value="UniProtKB-KW"/>
</dbReference>
<comment type="caution">
    <text evidence="5">The sequence shown here is derived from an EMBL/GenBank/DDBJ whole genome shotgun (WGS) entry which is preliminary data.</text>
</comment>
<name>A0A0T5ZXZ2_UNCKA</name>
<reference evidence="5 6" key="1">
    <citation type="submission" date="2015-05" db="EMBL/GenBank/DDBJ databases">
        <title>Critical biogeochemical functions in the subsurface are associated with bacteria from new phyla and little studied lineages.</title>
        <authorList>
            <person name="Hug L.A."/>
            <person name="Thomas B.C."/>
            <person name="Sharon I."/>
            <person name="Brown C.T."/>
            <person name="Sharma R."/>
            <person name="Hettich R.L."/>
            <person name="Wilkins M.J."/>
            <person name="Williams K.H."/>
            <person name="Singh A."/>
            <person name="Banfield J.F."/>
        </authorList>
    </citation>
    <scope>NUCLEOTIDE SEQUENCE [LARGE SCALE GENOMIC DNA]</scope>
    <source>
        <strain evidence="5">CSP1-7</strain>
    </source>
</reference>
<dbReference type="GO" id="GO:0003735">
    <property type="term" value="F:structural constituent of ribosome"/>
    <property type="evidence" value="ECO:0007669"/>
    <property type="project" value="InterPro"/>
</dbReference>
<evidence type="ECO:0000256" key="1">
    <source>
        <dbReference type="ARBA" id="ARBA00006227"/>
    </source>
</evidence>
<dbReference type="STRING" id="1576480.XU08_C0001G0086"/>
<comment type="subunit">
    <text evidence="4">Part of the 50S ribosomal subunit.</text>
</comment>
<sequence length="152" mass="17455">MPKPQKRSEDKVERSWYLFDAKDQVLGRLATKIARLLIGKEKTDWVPYLDQGDYVVVKNAARIEVTGKKETQKRYFRYSGYPSGLKSENLGELRKRRPQEIIRHAVLGMLPKNKLGSRMITRLFVYPGEEGEMIGKVKMDGSANAEPSILKK</sequence>
<comment type="similarity">
    <text evidence="1 4">Belongs to the universal ribosomal protein uL13 family.</text>
</comment>
<dbReference type="Pfam" id="PF00572">
    <property type="entry name" value="Ribosomal_L13"/>
    <property type="match status" value="1"/>
</dbReference>
<dbReference type="NCBIfam" id="TIGR01066">
    <property type="entry name" value="rplM_bact"/>
    <property type="match status" value="1"/>
</dbReference>
<dbReference type="AlphaFoldDB" id="A0A0T5ZXZ2"/>
<dbReference type="CDD" id="cd00392">
    <property type="entry name" value="Ribosomal_L13"/>
    <property type="match status" value="1"/>
</dbReference>
<dbReference type="PANTHER" id="PTHR11545:SF2">
    <property type="entry name" value="LARGE RIBOSOMAL SUBUNIT PROTEIN UL13M"/>
    <property type="match status" value="1"/>
</dbReference>
<dbReference type="GO" id="GO:0005840">
    <property type="term" value="C:ribosome"/>
    <property type="evidence" value="ECO:0007669"/>
    <property type="project" value="UniProtKB-KW"/>
</dbReference>
<comment type="function">
    <text evidence="4">This protein is one of the early assembly proteins of the 50S ribosomal subunit, although it is not seen to bind rRNA by itself. It is important during the early stages of 50S assembly.</text>
</comment>
<evidence type="ECO:0000256" key="4">
    <source>
        <dbReference type="HAMAP-Rule" id="MF_01366"/>
    </source>
</evidence>
<dbReference type="HAMAP" id="MF_01366">
    <property type="entry name" value="Ribosomal_uL13"/>
    <property type="match status" value="1"/>
</dbReference>
<keyword evidence="3 4" id="KW-0687">Ribonucleoprotein</keyword>
<organism evidence="5 6">
    <name type="scientific">candidate division WWE3 bacterium CSP1-7</name>
    <dbReference type="NCBI Taxonomy" id="1576480"/>
    <lineage>
        <taxon>Bacteria</taxon>
        <taxon>Katanobacteria</taxon>
    </lineage>
</organism>
<keyword evidence="2 4" id="KW-0689">Ribosomal protein</keyword>
<proteinExistence type="inferred from homology"/>
<evidence type="ECO:0000256" key="3">
    <source>
        <dbReference type="ARBA" id="ARBA00023274"/>
    </source>
</evidence>
<dbReference type="PIRSF" id="PIRSF002181">
    <property type="entry name" value="Ribosomal_L13"/>
    <property type="match status" value="1"/>
</dbReference>